<evidence type="ECO:0000313" key="2">
    <source>
        <dbReference type="Proteomes" id="UP000431684"/>
    </source>
</evidence>
<name>A0A6I3X807_9BURK</name>
<dbReference type="AlphaFoldDB" id="A0A6I3X807"/>
<keyword evidence="2" id="KW-1185">Reference proteome</keyword>
<evidence type="ECO:0000313" key="1">
    <source>
        <dbReference type="EMBL" id="MUI12914.1"/>
    </source>
</evidence>
<reference evidence="1 2" key="1">
    <citation type="submission" date="2019-11" db="EMBL/GenBank/DDBJ databases">
        <title>Draft Genome Sequences of Six Type Strains of the Genus Massilia.</title>
        <authorList>
            <person name="Miess H."/>
            <person name="Frediansyah A."/>
            <person name="Goeker M."/>
            <person name="Gross H."/>
        </authorList>
    </citation>
    <scope>NUCLEOTIDE SEQUENCE [LARGE SCALE GENOMIC DNA]</scope>
    <source>
        <strain evidence="1 2">DSM 17513</strain>
    </source>
</reference>
<protein>
    <submittedName>
        <fullName evidence="1">Uncharacterized protein</fullName>
    </submittedName>
</protein>
<organism evidence="1 2">
    <name type="scientific">Pseudoduganella dura</name>
    <dbReference type="NCBI Taxonomy" id="321982"/>
    <lineage>
        <taxon>Bacteria</taxon>
        <taxon>Pseudomonadati</taxon>
        <taxon>Pseudomonadota</taxon>
        <taxon>Betaproteobacteria</taxon>
        <taxon>Burkholderiales</taxon>
        <taxon>Oxalobacteraceae</taxon>
        <taxon>Telluria group</taxon>
        <taxon>Pseudoduganella</taxon>
    </lineage>
</organism>
<dbReference type="RefSeq" id="WP_155708795.1">
    <property type="nucleotide sequence ID" value="NZ_BMWU01000009.1"/>
</dbReference>
<dbReference type="EMBL" id="WNWM01000002">
    <property type="protein sequence ID" value="MUI12914.1"/>
    <property type="molecule type" value="Genomic_DNA"/>
</dbReference>
<accession>A0A6I3X807</accession>
<gene>
    <name evidence="1" type="ORF">GJV26_10655</name>
</gene>
<sequence>MKNEHFAEARADSRMAQCVDTGVKVSMADGVTPALEFMLKSGVPREVAMRVLSGPRFIRHPSPSGEGAPG</sequence>
<proteinExistence type="predicted"/>
<comment type="caution">
    <text evidence="1">The sequence shown here is derived from an EMBL/GenBank/DDBJ whole genome shotgun (WGS) entry which is preliminary data.</text>
</comment>
<dbReference type="OrthoDB" id="8759626at2"/>
<dbReference type="Proteomes" id="UP000431684">
    <property type="component" value="Unassembled WGS sequence"/>
</dbReference>